<proteinExistence type="predicted"/>
<comment type="caution">
    <text evidence="1">The sequence shown here is derived from an EMBL/GenBank/DDBJ whole genome shotgun (WGS) entry which is preliminary data.</text>
</comment>
<dbReference type="EMBL" id="JADIMY010000101">
    <property type="protein sequence ID" value="MBO8427905.1"/>
    <property type="molecule type" value="Genomic_DNA"/>
</dbReference>
<organism evidence="1 2">
    <name type="scientific">Candidatus Onthovivens merdipullorum</name>
    <dbReference type="NCBI Taxonomy" id="2840889"/>
    <lineage>
        <taxon>Bacteria</taxon>
        <taxon>Bacillati</taxon>
        <taxon>Bacillota</taxon>
        <taxon>Bacilli</taxon>
        <taxon>Bacillales</taxon>
        <taxon>Candidatus Onthovivens</taxon>
    </lineage>
</organism>
<dbReference type="AlphaFoldDB" id="A0A9D9DJL4"/>
<evidence type="ECO:0000313" key="1">
    <source>
        <dbReference type="EMBL" id="MBO8427905.1"/>
    </source>
</evidence>
<name>A0A9D9DJL4_9BACL</name>
<reference evidence="1" key="2">
    <citation type="journal article" date="2021" name="PeerJ">
        <title>Extensive microbial diversity within the chicken gut microbiome revealed by metagenomics and culture.</title>
        <authorList>
            <person name="Gilroy R."/>
            <person name="Ravi A."/>
            <person name="Getino M."/>
            <person name="Pursley I."/>
            <person name="Horton D.L."/>
            <person name="Alikhan N.F."/>
            <person name="Baker D."/>
            <person name="Gharbi K."/>
            <person name="Hall N."/>
            <person name="Watson M."/>
            <person name="Adriaenssens E.M."/>
            <person name="Foster-Nyarko E."/>
            <person name="Jarju S."/>
            <person name="Secka A."/>
            <person name="Antonio M."/>
            <person name="Oren A."/>
            <person name="Chaudhuri R.R."/>
            <person name="La Ragione R."/>
            <person name="Hildebrand F."/>
            <person name="Pallen M.J."/>
        </authorList>
    </citation>
    <scope>NUCLEOTIDE SEQUENCE</scope>
    <source>
        <strain evidence="1">11159</strain>
    </source>
</reference>
<protein>
    <submittedName>
        <fullName evidence="1">AAA family ATPase</fullName>
    </submittedName>
</protein>
<evidence type="ECO:0000313" key="2">
    <source>
        <dbReference type="Proteomes" id="UP000823613"/>
    </source>
</evidence>
<feature type="non-terminal residue" evidence="1">
    <location>
        <position position="1"/>
    </location>
</feature>
<dbReference type="Proteomes" id="UP000823613">
    <property type="component" value="Unassembled WGS sequence"/>
</dbReference>
<accession>A0A9D9DJL4</accession>
<sequence>DYLRKIYNSIKIIDELNFKTKEEEITFLKKHDFTLRETEILTLVSKSSVSRIIGGQNIEF</sequence>
<reference evidence="1" key="1">
    <citation type="submission" date="2020-10" db="EMBL/GenBank/DDBJ databases">
        <authorList>
            <person name="Gilroy R."/>
        </authorList>
    </citation>
    <scope>NUCLEOTIDE SEQUENCE</scope>
    <source>
        <strain evidence="1">11159</strain>
    </source>
</reference>
<gene>
    <name evidence="1" type="ORF">IAC58_05130</name>
</gene>